<feature type="signal peptide" evidence="3">
    <location>
        <begin position="1"/>
        <end position="15"/>
    </location>
</feature>
<feature type="compositionally biased region" description="Polar residues" evidence="2">
    <location>
        <begin position="321"/>
        <end position="330"/>
    </location>
</feature>
<reference evidence="4" key="1">
    <citation type="thesis" date="2020" institute="ProQuest LLC" country="789 East Eisenhower Parkway, Ann Arbor, MI, USA">
        <title>Comparative Genomics and Chromosome Evolution.</title>
        <authorList>
            <person name="Mudd A.B."/>
        </authorList>
    </citation>
    <scope>NUCLEOTIDE SEQUENCE</scope>
    <source>
        <strain evidence="4">HN-11 Male</strain>
        <tissue evidence="4">Kidney and liver</tissue>
    </source>
</reference>
<dbReference type="GO" id="GO:0070652">
    <property type="term" value="C:HAUS complex"/>
    <property type="evidence" value="ECO:0007669"/>
    <property type="project" value="InterPro"/>
</dbReference>
<name>A0A8J6F6D7_ELECQ</name>
<dbReference type="EMBL" id="WNTK01000006">
    <property type="protein sequence ID" value="KAG9482798.1"/>
    <property type="molecule type" value="Genomic_DNA"/>
</dbReference>
<dbReference type="GO" id="GO:0051225">
    <property type="term" value="P:spindle assembly"/>
    <property type="evidence" value="ECO:0007669"/>
    <property type="project" value="InterPro"/>
</dbReference>
<evidence type="ECO:0000256" key="1">
    <source>
        <dbReference type="SAM" id="Coils"/>
    </source>
</evidence>
<evidence type="ECO:0000313" key="4">
    <source>
        <dbReference type="EMBL" id="KAG9482798.1"/>
    </source>
</evidence>
<evidence type="ECO:0000256" key="3">
    <source>
        <dbReference type="SAM" id="SignalP"/>
    </source>
</evidence>
<evidence type="ECO:0008006" key="6">
    <source>
        <dbReference type="Google" id="ProtNLM"/>
    </source>
</evidence>
<dbReference type="AlphaFoldDB" id="A0A8J6F6D7"/>
<dbReference type="InterPro" id="IPR026215">
    <property type="entry name" value="HAUS5_metazoa"/>
</dbReference>
<dbReference type="GO" id="GO:0007098">
    <property type="term" value="P:centrosome cycle"/>
    <property type="evidence" value="ECO:0007669"/>
    <property type="project" value="InterPro"/>
</dbReference>
<accession>A0A8J6F6D7</accession>
<feature type="coiled-coil region" evidence="1">
    <location>
        <begin position="187"/>
        <end position="214"/>
    </location>
</feature>
<evidence type="ECO:0000313" key="5">
    <source>
        <dbReference type="Proteomes" id="UP000770717"/>
    </source>
</evidence>
<feature type="coiled-coil region" evidence="1">
    <location>
        <begin position="121"/>
        <end position="162"/>
    </location>
</feature>
<keyword evidence="5" id="KW-1185">Reference proteome</keyword>
<proteinExistence type="predicted"/>
<dbReference type="Pfam" id="PF14817">
    <property type="entry name" value="HAUS5"/>
    <property type="match status" value="2"/>
</dbReference>
<dbReference type="PANTHER" id="PTHR28588:SF1">
    <property type="entry name" value="HAUS AUGMIN-LIKE COMPLEX SUBUNIT 5"/>
    <property type="match status" value="1"/>
</dbReference>
<dbReference type="PANTHER" id="PTHR28588">
    <property type="entry name" value="HAUS AUGMIN-LIKE COMPLEX SUBUNIT 5"/>
    <property type="match status" value="1"/>
</dbReference>
<gene>
    <name evidence="4" type="ORF">GDO78_011441</name>
</gene>
<organism evidence="4 5">
    <name type="scientific">Eleutherodactylus coqui</name>
    <name type="common">Puerto Rican coqui</name>
    <dbReference type="NCBI Taxonomy" id="57060"/>
    <lineage>
        <taxon>Eukaryota</taxon>
        <taxon>Metazoa</taxon>
        <taxon>Chordata</taxon>
        <taxon>Craniata</taxon>
        <taxon>Vertebrata</taxon>
        <taxon>Euteleostomi</taxon>
        <taxon>Amphibia</taxon>
        <taxon>Batrachia</taxon>
        <taxon>Anura</taxon>
        <taxon>Neobatrachia</taxon>
        <taxon>Hyloidea</taxon>
        <taxon>Eleutherodactylidae</taxon>
        <taxon>Eleutherodactylinae</taxon>
        <taxon>Eleutherodactylus</taxon>
        <taxon>Eleutherodactylus</taxon>
    </lineage>
</organism>
<keyword evidence="1" id="KW-0175">Coiled coil</keyword>
<dbReference type="GO" id="GO:0005813">
    <property type="term" value="C:centrosome"/>
    <property type="evidence" value="ECO:0007669"/>
    <property type="project" value="TreeGrafter"/>
</dbReference>
<feature type="chain" id="PRO_5035183362" description="HAUS augmin-like complex subunit 5" evidence="3">
    <location>
        <begin position="16"/>
        <end position="737"/>
    </location>
</feature>
<feature type="compositionally biased region" description="Basic and acidic residues" evidence="2">
    <location>
        <begin position="331"/>
        <end position="347"/>
    </location>
</feature>
<evidence type="ECO:0000256" key="2">
    <source>
        <dbReference type="SAM" id="MobiDB-lite"/>
    </source>
</evidence>
<dbReference type="InterPro" id="IPR029131">
    <property type="entry name" value="HAUS5"/>
</dbReference>
<protein>
    <recommendedName>
        <fullName evidence="6">HAUS augmin-like complex subunit 5</fullName>
    </recommendedName>
</protein>
<dbReference type="OrthoDB" id="2019614at2759"/>
<keyword evidence="3" id="KW-0732">Signal</keyword>
<comment type="caution">
    <text evidence="4">The sequence shown here is derived from an EMBL/GenBank/DDBJ whole genome shotgun (WGS) entry which is preliminary data.</text>
</comment>
<dbReference type="PRINTS" id="PR02091">
    <property type="entry name" value="HAUSAUGMINL5"/>
</dbReference>
<dbReference type="Proteomes" id="UP000770717">
    <property type="component" value="Unassembled WGS sequence"/>
</dbReference>
<feature type="region of interest" description="Disordered" evidence="2">
    <location>
        <begin position="314"/>
        <end position="347"/>
    </location>
</feature>
<sequence>MISFLLPRPLLAVMGTETAVTAGGGSLTASGGPDLSDLYLAGMERRGLAQELRRWALEEMNIPHLKAPTEDMLQRLFIGQCADIWRYAVRHVRSQRTVKNIEGNLLWYQQLQYSQAQRTLEKEQQQRRKRLCQEIQELRSELQHLQEQIQSTEREIVGQEMSNYKSHDLRRRSLLLQVYNKKSEGGCEALRENNLRIQKRCEQLQEISRALQTEPVFPALDVSSASSTFPEPEVLREVREVCQSRIKFWTSIHEGTISGSMLSGGEDLLSMSHKQWLAMSEKLWNSRPAKHILSSLEHLALESTQEMKKLQASLGAEPAETSCSVRQATRSGHETRGNTEESKRARSLDDDSLDVLPSFSCLIQEGWAQSVHVTSELRSIQHQSEELAAHLAYQIQEVHRMLSDDSELSAARRAAFDAELRLVLLRGCRNALFHECQILHAEAAHGKQEMKFLQQQQQNVQDLRLLLVSGPNWGTRGHRCEGIVTLTLVSLQERNQKQIQVLIKGNSAFKAELQRSGSEVQQFVQEQLIPRHQELAHESQRLKDFAMKDAEHFRTVSLHALRTVSVEGNLVPAQDLSVNRLSDRLSPYSGIYERIFSVIRLPLYKAPEMVLTHVAEMKRQQLFLRSLLYNRNQAVTRVQQQICESQDPDLDTLFERLSAHYAHQVDHLVPKVEQLVQQCEKAQEYQKEVQAAVIDWWDQPAQYCLSWEQRGGQTLLQWRDRWTVASAAVQRTSGTRT</sequence>